<dbReference type="AlphaFoldDB" id="A0A839SP49"/>
<accession>A0A839SP49</accession>
<protein>
    <recommendedName>
        <fullName evidence="4">TonB C-terminal domain-containing protein</fullName>
    </recommendedName>
</protein>
<evidence type="ECO:0000313" key="3">
    <source>
        <dbReference type="Proteomes" id="UP000539265"/>
    </source>
</evidence>
<reference evidence="2" key="1">
    <citation type="submission" date="2020-08" db="EMBL/GenBank/DDBJ databases">
        <title>Genomic Encyclopedia of Type Strains, Phase III (KMG-III): the genomes of soil and plant-associated and newly described type strains.</title>
        <authorList>
            <person name="Whitman W."/>
        </authorList>
    </citation>
    <scope>NUCLEOTIDE SEQUENCE [LARGE SCALE GENOMIC DNA]</scope>
    <source>
        <strain evidence="2">CECT 8628</strain>
    </source>
</reference>
<dbReference type="EMBL" id="JACHWX010000028">
    <property type="protein sequence ID" value="MBB3058984.1"/>
    <property type="molecule type" value="Genomic_DNA"/>
</dbReference>
<dbReference type="Proteomes" id="UP000539265">
    <property type="component" value="Unassembled WGS sequence"/>
</dbReference>
<gene>
    <name evidence="2" type="ORF">FHS11_005444</name>
</gene>
<feature type="transmembrane region" description="Helical" evidence="1">
    <location>
        <begin position="78"/>
        <end position="96"/>
    </location>
</feature>
<dbReference type="Gene3D" id="2.60.40.1120">
    <property type="entry name" value="Carboxypeptidase-like, regulatory domain"/>
    <property type="match status" value="1"/>
</dbReference>
<evidence type="ECO:0008006" key="4">
    <source>
        <dbReference type="Google" id="ProtNLM"/>
    </source>
</evidence>
<organism evidence="2 3">
    <name type="scientific">Mucilaginibacter gotjawali</name>
    <dbReference type="NCBI Taxonomy" id="1550579"/>
    <lineage>
        <taxon>Bacteria</taxon>
        <taxon>Pseudomonadati</taxon>
        <taxon>Bacteroidota</taxon>
        <taxon>Sphingobacteriia</taxon>
        <taxon>Sphingobacteriales</taxon>
        <taxon>Sphingobacteriaceae</taxon>
        <taxon>Mucilaginibacter</taxon>
    </lineage>
</organism>
<dbReference type="Pfam" id="PF13715">
    <property type="entry name" value="CarbopepD_reg_2"/>
    <property type="match status" value="1"/>
</dbReference>
<dbReference type="InterPro" id="IPR008969">
    <property type="entry name" value="CarboxyPept-like_regulatory"/>
</dbReference>
<keyword evidence="3" id="KW-1185">Reference proteome</keyword>
<proteinExistence type="predicted"/>
<name>A0A839SP49_9SPHI</name>
<keyword evidence="1" id="KW-0812">Transmembrane</keyword>
<dbReference type="RefSeq" id="WP_096355928.1">
    <property type="nucleotide sequence ID" value="NZ_AP017313.1"/>
</dbReference>
<dbReference type="OrthoDB" id="1112758at2"/>
<dbReference type="SUPFAM" id="SSF49464">
    <property type="entry name" value="Carboxypeptidase regulatory domain-like"/>
    <property type="match status" value="1"/>
</dbReference>
<evidence type="ECO:0000256" key="1">
    <source>
        <dbReference type="SAM" id="Phobius"/>
    </source>
</evidence>
<sequence>MHKREADILQIRKYLNGELDARAMHQLERRAQDDPFLMDALEGYGPAKGDQQKQLNELSARLKSRIEPKTGRIVPFRYLSIAASLLLFCAAGIWWYNKTNSNLYKRKVLATNLVIQKPAGAPADLVKPPGATPIKPVEKDKTASIFKKSARTLTPTIAADQAVREKPPGVRDLVVSKPAANSKAGNLAPADSTPVDEMIVMEYKAKPPIDTSLFVRKGTLVAGADKKLTVQQLPGKAPGVTIHNNNARESDLNKLASGGGVAGGLALNQLLNNQSIQGRVIAQDDGLPIQGASVKVAGTSKVTKTDAEGRFQLKADSSRSKLVIAGVGYQTRQVSANNRDSVKNIALAPSSGALSEVVVTGYTAQNKEADEDTAVVKAHPKNGWSGYKKYLKTNAVSPDQKIGIVRLSFMVYKNGGIADIKIIKGISPATDRKATDLVKNGPQWAGNSSGRPEQVYLRIRFTN</sequence>
<keyword evidence="1" id="KW-0472">Membrane</keyword>
<comment type="caution">
    <text evidence="2">The sequence shown here is derived from an EMBL/GenBank/DDBJ whole genome shotgun (WGS) entry which is preliminary data.</text>
</comment>
<evidence type="ECO:0000313" key="2">
    <source>
        <dbReference type="EMBL" id="MBB3058984.1"/>
    </source>
</evidence>
<keyword evidence="1" id="KW-1133">Transmembrane helix</keyword>